<evidence type="ECO:0000313" key="2">
    <source>
        <dbReference type="EMBL" id="KMQ86882.1"/>
    </source>
</evidence>
<dbReference type="Pfam" id="PF23663">
    <property type="entry name" value="Znf_SCAND3"/>
    <property type="match status" value="1"/>
</dbReference>
<dbReference type="InterPro" id="IPR057560">
    <property type="entry name" value="Znf_SCAND3"/>
</dbReference>
<sequence>MKDLLTKDFPEELSTESLKDYNDVHTQDKEENNFNKWSHWARNIDDKVKILLADNEGDRENAHYMPKLADYLIRDIKLLPLWSCIYRDKFGFGRVPASSANVESDFNIIKNIMLKTEKTPMRADEFVMKHVNFMSGRIKIANVNTQEIVSKDRVELEKDIHNNEEDNEIVGQNNVRSEKRCPACENGHEPTGGHTCYVCKKYVHALDGCSMSIGEEEGYGQQRICVDCQQINNVQDIIATKEIENWRGLATADTQPKGRYLQKESIRNEFLLESNICKIPIMKNVFYNYLLLLILTQKVLEILYPLTMR</sequence>
<organism evidence="2 3">
    <name type="scientific">Lasius niger</name>
    <name type="common">Black garden ant</name>
    <dbReference type="NCBI Taxonomy" id="67767"/>
    <lineage>
        <taxon>Eukaryota</taxon>
        <taxon>Metazoa</taxon>
        <taxon>Ecdysozoa</taxon>
        <taxon>Arthropoda</taxon>
        <taxon>Hexapoda</taxon>
        <taxon>Insecta</taxon>
        <taxon>Pterygota</taxon>
        <taxon>Neoptera</taxon>
        <taxon>Endopterygota</taxon>
        <taxon>Hymenoptera</taxon>
        <taxon>Apocrita</taxon>
        <taxon>Aculeata</taxon>
        <taxon>Formicoidea</taxon>
        <taxon>Formicidae</taxon>
        <taxon>Formicinae</taxon>
        <taxon>Lasius</taxon>
        <taxon>Lasius</taxon>
    </lineage>
</organism>
<protein>
    <submittedName>
        <fullName evidence="2">KDa protein in nof-fb transposable element</fullName>
    </submittedName>
</protein>
<name>A0A0J7K972_LASNI</name>
<dbReference type="Proteomes" id="UP000036403">
    <property type="component" value="Unassembled WGS sequence"/>
</dbReference>
<dbReference type="PaxDb" id="67767-A0A0J7K972"/>
<proteinExistence type="predicted"/>
<evidence type="ECO:0000313" key="3">
    <source>
        <dbReference type="Proteomes" id="UP000036403"/>
    </source>
</evidence>
<reference evidence="2 3" key="1">
    <citation type="submission" date="2015-04" db="EMBL/GenBank/DDBJ databases">
        <title>Lasius niger genome sequencing.</title>
        <authorList>
            <person name="Konorov E.A."/>
            <person name="Nikitin M.A."/>
            <person name="Kirill M.V."/>
            <person name="Chang P."/>
        </authorList>
    </citation>
    <scope>NUCLEOTIDE SEQUENCE [LARGE SCALE GENOMIC DNA]</scope>
    <source>
        <tissue evidence="2">Whole</tissue>
    </source>
</reference>
<dbReference type="OrthoDB" id="7700560at2759"/>
<keyword evidence="3" id="KW-1185">Reference proteome</keyword>
<dbReference type="AlphaFoldDB" id="A0A0J7K972"/>
<feature type="domain" description="SCAN" evidence="1">
    <location>
        <begin position="191"/>
        <end position="235"/>
    </location>
</feature>
<gene>
    <name evidence="2" type="ORF">RF55_14018</name>
</gene>
<accession>A0A0J7K972</accession>
<comment type="caution">
    <text evidence="2">The sequence shown here is derived from an EMBL/GenBank/DDBJ whole genome shotgun (WGS) entry which is preliminary data.</text>
</comment>
<evidence type="ECO:0000259" key="1">
    <source>
        <dbReference type="Pfam" id="PF23663"/>
    </source>
</evidence>
<dbReference type="EMBL" id="LBMM01011373">
    <property type="protein sequence ID" value="KMQ86882.1"/>
    <property type="molecule type" value="Genomic_DNA"/>
</dbReference>